<evidence type="ECO:0008006" key="3">
    <source>
        <dbReference type="Google" id="ProtNLM"/>
    </source>
</evidence>
<comment type="caution">
    <text evidence="1">The sequence shown here is derived from an EMBL/GenBank/DDBJ whole genome shotgun (WGS) entry which is preliminary data.</text>
</comment>
<keyword evidence="2" id="KW-1185">Reference proteome</keyword>
<name>A0ABV7L2J1_9PROT</name>
<dbReference type="Proteomes" id="UP001595528">
    <property type="component" value="Unassembled WGS sequence"/>
</dbReference>
<evidence type="ECO:0000313" key="2">
    <source>
        <dbReference type="Proteomes" id="UP001595528"/>
    </source>
</evidence>
<reference evidence="2" key="1">
    <citation type="journal article" date="2019" name="Int. J. Syst. Evol. Microbiol.">
        <title>The Global Catalogue of Microorganisms (GCM) 10K type strain sequencing project: providing services to taxonomists for standard genome sequencing and annotation.</title>
        <authorList>
            <consortium name="The Broad Institute Genomics Platform"/>
            <consortium name="The Broad Institute Genome Sequencing Center for Infectious Disease"/>
            <person name="Wu L."/>
            <person name="Ma J."/>
        </authorList>
    </citation>
    <scope>NUCLEOTIDE SEQUENCE [LARGE SCALE GENOMIC DNA]</scope>
    <source>
        <strain evidence="2">KCTC 42964</strain>
    </source>
</reference>
<accession>A0ABV7L2J1</accession>
<dbReference type="EMBL" id="JBHRTR010000028">
    <property type="protein sequence ID" value="MFC3228769.1"/>
    <property type="molecule type" value="Genomic_DNA"/>
</dbReference>
<proteinExistence type="predicted"/>
<sequence length="159" mass="16663">MTKIRPCGSRFEAIDRAAAALGGYDAAAAVIGKSHGYLRDAGDQDRDTVELKVWEMVDLEAAAVAAGQPGHFLAMMQAVHASARASAEPAGTVDAFVAASGTWGRICDELDRALHPDGEAGPEISAGEAARLLALLTDHDSVAARLRQTLVSKINKGRR</sequence>
<dbReference type="RefSeq" id="WP_379902198.1">
    <property type="nucleotide sequence ID" value="NZ_JBHRTR010000028.1"/>
</dbReference>
<evidence type="ECO:0000313" key="1">
    <source>
        <dbReference type="EMBL" id="MFC3228769.1"/>
    </source>
</evidence>
<organism evidence="1 2">
    <name type="scientific">Marinibaculum pumilum</name>
    <dbReference type="NCBI Taxonomy" id="1766165"/>
    <lineage>
        <taxon>Bacteria</taxon>
        <taxon>Pseudomonadati</taxon>
        <taxon>Pseudomonadota</taxon>
        <taxon>Alphaproteobacteria</taxon>
        <taxon>Rhodospirillales</taxon>
        <taxon>Rhodospirillaceae</taxon>
        <taxon>Marinibaculum</taxon>
    </lineage>
</organism>
<gene>
    <name evidence="1" type="ORF">ACFOGJ_16110</name>
</gene>
<protein>
    <recommendedName>
        <fullName evidence="3">DUF2383 domain-containing protein</fullName>
    </recommendedName>
</protein>